<dbReference type="Proteomes" id="UP000248584">
    <property type="component" value="Unassembled WGS sequence"/>
</dbReference>
<feature type="chain" id="PRO_5045462137" evidence="1">
    <location>
        <begin position="21"/>
        <end position="305"/>
    </location>
</feature>
<dbReference type="PROSITE" id="PS51257">
    <property type="entry name" value="PROKAR_LIPOPROTEIN"/>
    <property type="match status" value="1"/>
</dbReference>
<keyword evidence="3" id="KW-1185">Reference proteome</keyword>
<dbReference type="RefSeq" id="WP_015362077.1">
    <property type="nucleotide sequence ID" value="NZ_QKZR01000001.1"/>
</dbReference>
<comment type="caution">
    <text evidence="2">The sequence shown here is derived from an EMBL/GenBank/DDBJ whole genome shotgun (WGS) entry which is preliminary data.</text>
</comment>
<reference evidence="2 3" key="1">
    <citation type="submission" date="2018-06" db="EMBL/GenBank/DDBJ databases">
        <title>Genomic Encyclopedia of Archaeal and Bacterial Type Strains, Phase II (KMG-II): from individual species to whole genera.</title>
        <authorList>
            <person name="Goeker M."/>
        </authorList>
    </citation>
    <scope>NUCLEOTIDE SEQUENCE [LARGE SCALE GENOMIC DNA]</scope>
    <source>
        <strain evidence="2 3">DSM 17205</strain>
    </source>
</reference>
<evidence type="ECO:0000313" key="2">
    <source>
        <dbReference type="EMBL" id="PZX44231.1"/>
    </source>
</evidence>
<evidence type="ECO:0000256" key="1">
    <source>
        <dbReference type="SAM" id="SignalP"/>
    </source>
</evidence>
<organism evidence="2 3">
    <name type="scientific">Nonlabens dokdonensis</name>
    <dbReference type="NCBI Taxonomy" id="328515"/>
    <lineage>
        <taxon>Bacteria</taxon>
        <taxon>Pseudomonadati</taxon>
        <taxon>Bacteroidota</taxon>
        <taxon>Flavobacteriia</taxon>
        <taxon>Flavobacteriales</taxon>
        <taxon>Flavobacteriaceae</taxon>
        <taxon>Nonlabens</taxon>
    </lineage>
</organism>
<protein>
    <submittedName>
        <fullName evidence="2">GDSL-like Lipase/Acylhydrolase</fullName>
    </submittedName>
</protein>
<evidence type="ECO:0000313" key="3">
    <source>
        <dbReference type="Proteomes" id="UP000248584"/>
    </source>
</evidence>
<dbReference type="SUPFAM" id="SSF52266">
    <property type="entry name" value="SGNH hydrolase"/>
    <property type="match status" value="1"/>
</dbReference>
<keyword evidence="1" id="KW-0732">Signal</keyword>
<dbReference type="EMBL" id="QKZR01000001">
    <property type="protein sequence ID" value="PZX44231.1"/>
    <property type="molecule type" value="Genomic_DNA"/>
</dbReference>
<gene>
    <name evidence="2" type="ORF">LX97_01241</name>
</gene>
<feature type="signal peptide" evidence="1">
    <location>
        <begin position="1"/>
        <end position="20"/>
    </location>
</feature>
<accession>A0ABX5Q308</accession>
<dbReference type="InterPro" id="IPR036514">
    <property type="entry name" value="SGNH_hydro_sf"/>
</dbReference>
<sequence length="305" mass="33589">MNSKYLIYLFLILSSSSCFSQKQNEGKILVDIGDSLTAGAGGKGTSMSSVTSKLLGSEWTVINMGVGGENTLTIGARYGAIPMYIKESIIIPKDGSKVKIPTGLYSSYNDSNVLPLKQGNAGINPCYIDSIACELSLEKGTYFINRIEKASKDYVTIPKSKIITSLSNKAHGIATIFIGQNGSYESPEDLLNQIDLFVEHKGDNNVIIITSHGNGVEKNVRPIREKYGSRLIDLKKYMSTQAIYDAIAFDLLPKDVAHPTEQDLEMMKKERTPPSLLIDGIHFNSIGYELLGRLRFKKGKELGYW</sequence>
<name>A0ABX5Q308_9FLAO</name>
<proteinExistence type="predicted"/>
<dbReference type="Gene3D" id="3.40.50.1110">
    <property type="entry name" value="SGNH hydrolase"/>
    <property type="match status" value="1"/>
</dbReference>